<keyword evidence="5" id="KW-0175">Coiled coil</keyword>
<evidence type="ECO:0000256" key="3">
    <source>
        <dbReference type="ARBA" id="ARBA00022737"/>
    </source>
</evidence>
<evidence type="ECO:0000256" key="1">
    <source>
        <dbReference type="ARBA" id="ARBA00004496"/>
    </source>
</evidence>
<keyword evidence="6" id="KW-0472">Membrane</keyword>
<protein>
    <recommendedName>
        <fullName evidence="8">Tetratricopeptide repeat protein</fullName>
    </recommendedName>
</protein>
<reference evidence="7" key="1">
    <citation type="submission" date="2019-08" db="EMBL/GenBank/DDBJ databases">
        <authorList>
            <person name="Kucharzyk K."/>
            <person name="Murdoch R.W."/>
            <person name="Higgins S."/>
            <person name="Loffler F."/>
        </authorList>
    </citation>
    <scope>NUCLEOTIDE SEQUENCE</scope>
</reference>
<evidence type="ECO:0000256" key="4">
    <source>
        <dbReference type="ARBA" id="ARBA00022803"/>
    </source>
</evidence>
<keyword evidence="3" id="KW-0677">Repeat</keyword>
<comment type="caution">
    <text evidence="7">The sequence shown here is derived from an EMBL/GenBank/DDBJ whole genome shotgun (WGS) entry which is preliminary data.</text>
</comment>
<evidence type="ECO:0000256" key="5">
    <source>
        <dbReference type="SAM" id="Coils"/>
    </source>
</evidence>
<dbReference type="AlphaFoldDB" id="A0A645B2M3"/>
<organism evidence="7">
    <name type="scientific">bioreactor metagenome</name>
    <dbReference type="NCBI Taxonomy" id="1076179"/>
    <lineage>
        <taxon>unclassified sequences</taxon>
        <taxon>metagenomes</taxon>
        <taxon>ecological metagenomes</taxon>
    </lineage>
</organism>
<feature type="transmembrane region" description="Helical" evidence="6">
    <location>
        <begin position="304"/>
        <end position="323"/>
    </location>
</feature>
<dbReference type="InterPro" id="IPR051476">
    <property type="entry name" value="Bac_ResReg_Asp_Phosphatase"/>
</dbReference>
<dbReference type="InterPro" id="IPR019734">
    <property type="entry name" value="TPR_rpt"/>
</dbReference>
<dbReference type="PANTHER" id="PTHR46630:SF1">
    <property type="entry name" value="TETRATRICOPEPTIDE REPEAT PROTEIN 29"/>
    <property type="match status" value="1"/>
</dbReference>
<keyword evidence="6" id="KW-0812">Transmembrane</keyword>
<accession>A0A645B2M3</accession>
<proteinExistence type="predicted"/>
<dbReference type="InterPro" id="IPR013105">
    <property type="entry name" value="TPR_2"/>
</dbReference>
<dbReference type="SUPFAM" id="SSF48452">
    <property type="entry name" value="TPR-like"/>
    <property type="match status" value="1"/>
</dbReference>
<feature type="coiled-coil region" evidence="5">
    <location>
        <begin position="355"/>
        <end position="408"/>
    </location>
</feature>
<comment type="subcellular location">
    <subcellularLocation>
        <location evidence="1">Cytoplasm</location>
    </subcellularLocation>
</comment>
<dbReference type="SMART" id="SM00028">
    <property type="entry name" value="TPR"/>
    <property type="match status" value="2"/>
</dbReference>
<keyword evidence="2" id="KW-0963">Cytoplasm</keyword>
<sequence>MYYYLLYTKAKDKAYIPHTSDSLMQIVLHYYQSNKDKKHLPEAYYYTGCVYRDLGDAPQALDYFNKAIEASKESPDYKVISLIYSQTGTLYLYQDIYDLAMNAFKEAYNYNKMAKDSVRIVYNLRDIGRTFTGLNNADSALCYYKKAYEQALKIKDKHLIDVTQYGLASLYVQLHKYNLAKQILQSTSRDIKRGYASGVYSISADLYYKLGKTDSAVYFFNKMLNEGTVYAKQSAHWGLASIAIEKSDCNTAIKQLRDYNTYTDSIQKITATETIKKKHSLYNYQLRENENNKLRRKNAYQTLWIGYASIAVILLLAFIVSYIQYNKRKKAQWQIQLNKLKQIKEEQYKRSIQFIEENKIQIKKLEETLQLTKGEYNTLKEKLLKAQKNAIEQTNTQIKAKLKEEELAEMNLKKSDIYILFHKSANDSTLKITNDDWDALQEAVDNTYNLFTQRLNALYPISEIEKRICLLIKISIPIKDIPYLVSRSKQAVTSARKRLYEKIYGESCAPETFDAFISEF</sequence>
<keyword evidence="4" id="KW-0802">TPR repeat</keyword>
<evidence type="ECO:0000256" key="6">
    <source>
        <dbReference type="SAM" id="Phobius"/>
    </source>
</evidence>
<keyword evidence="6" id="KW-1133">Transmembrane helix</keyword>
<evidence type="ECO:0000313" key="7">
    <source>
        <dbReference type="EMBL" id="MPM59710.1"/>
    </source>
</evidence>
<gene>
    <name evidence="7" type="ORF">SDC9_106556</name>
</gene>
<dbReference type="EMBL" id="VSSQ01017421">
    <property type="protein sequence ID" value="MPM59710.1"/>
    <property type="molecule type" value="Genomic_DNA"/>
</dbReference>
<evidence type="ECO:0000256" key="2">
    <source>
        <dbReference type="ARBA" id="ARBA00022490"/>
    </source>
</evidence>
<dbReference type="Gene3D" id="1.25.40.10">
    <property type="entry name" value="Tetratricopeptide repeat domain"/>
    <property type="match status" value="2"/>
</dbReference>
<dbReference type="GO" id="GO:0005737">
    <property type="term" value="C:cytoplasm"/>
    <property type="evidence" value="ECO:0007669"/>
    <property type="project" value="UniProtKB-SubCell"/>
</dbReference>
<name>A0A645B2M3_9ZZZZ</name>
<dbReference type="PROSITE" id="PS50005">
    <property type="entry name" value="TPR"/>
    <property type="match status" value="2"/>
</dbReference>
<dbReference type="InterPro" id="IPR011990">
    <property type="entry name" value="TPR-like_helical_dom_sf"/>
</dbReference>
<dbReference type="Pfam" id="PF07719">
    <property type="entry name" value="TPR_2"/>
    <property type="match status" value="1"/>
</dbReference>
<dbReference type="PANTHER" id="PTHR46630">
    <property type="entry name" value="TETRATRICOPEPTIDE REPEAT PROTEIN 29"/>
    <property type="match status" value="1"/>
</dbReference>
<evidence type="ECO:0008006" key="8">
    <source>
        <dbReference type="Google" id="ProtNLM"/>
    </source>
</evidence>